<dbReference type="InterPro" id="IPR029044">
    <property type="entry name" value="Nucleotide-diphossugar_trans"/>
</dbReference>
<dbReference type="AlphaFoldDB" id="A0A1G6HIJ2"/>
<dbReference type="EMBL" id="FMYL01000006">
    <property type="protein sequence ID" value="SDB94070.1"/>
    <property type="molecule type" value="Genomic_DNA"/>
</dbReference>
<keyword evidence="3" id="KW-1185">Reference proteome</keyword>
<protein>
    <submittedName>
        <fullName evidence="2">Glycosyltransferase involved in cell wall bisynthesis</fullName>
    </submittedName>
</protein>
<dbReference type="SUPFAM" id="SSF53448">
    <property type="entry name" value="Nucleotide-diphospho-sugar transferases"/>
    <property type="match status" value="1"/>
</dbReference>
<gene>
    <name evidence="2" type="ORF">SAMN05421733_10638</name>
</gene>
<accession>A0A1G6HIJ2</accession>
<dbReference type="Gene3D" id="3.90.550.10">
    <property type="entry name" value="Spore Coat Polysaccharide Biosynthesis Protein SpsA, Chain A"/>
    <property type="match status" value="1"/>
</dbReference>
<dbReference type="PANTHER" id="PTHR22916">
    <property type="entry name" value="GLYCOSYLTRANSFERASE"/>
    <property type="match status" value="1"/>
</dbReference>
<dbReference type="InterPro" id="IPR001173">
    <property type="entry name" value="Glyco_trans_2-like"/>
</dbReference>
<dbReference type="RefSeq" id="WP_092748123.1">
    <property type="nucleotide sequence ID" value="NZ_FMYL01000006.1"/>
</dbReference>
<evidence type="ECO:0000313" key="3">
    <source>
        <dbReference type="Proteomes" id="UP000242501"/>
    </source>
</evidence>
<proteinExistence type="predicted"/>
<feature type="domain" description="Glycosyltransferase 2-like" evidence="1">
    <location>
        <begin position="7"/>
        <end position="187"/>
    </location>
</feature>
<name>A0A1G6HIJ2_9GAMM</name>
<dbReference type="PANTHER" id="PTHR22916:SF3">
    <property type="entry name" value="UDP-GLCNAC:BETAGAL BETA-1,3-N-ACETYLGLUCOSAMINYLTRANSFERASE-LIKE PROTEIN 1"/>
    <property type="match status" value="1"/>
</dbReference>
<organism evidence="2 3">
    <name type="scientific">Acinetobacter boissieri</name>
    <dbReference type="NCBI Taxonomy" id="1219383"/>
    <lineage>
        <taxon>Bacteria</taxon>
        <taxon>Pseudomonadati</taxon>
        <taxon>Pseudomonadota</taxon>
        <taxon>Gammaproteobacteria</taxon>
        <taxon>Moraxellales</taxon>
        <taxon>Moraxellaceae</taxon>
        <taxon>Acinetobacter</taxon>
    </lineage>
</organism>
<keyword evidence="2" id="KW-0808">Transferase</keyword>
<evidence type="ECO:0000259" key="1">
    <source>
        <dbReference type="Pfam" id="PF00535"/>
    </source>
</evidence>
<dbReference type="Pfam" id="PF00535">
    <property type="entry name" value="Glycos_transf_2"/>
    <property type="match status" value="1"/>
</dbReference>
<evidence type="ECO:0000313" key="2">
    <source>
        <dbReference type="EMBL" id="SDB94070.1"/>
    </source>
</evidence>
<dbReference type="Proteomes" id="UP000242501">
    <property type="component" value="Unassembled WGS sequence"/>
</dbReference>
<reference evidence="3" key="1">
    <citation type="submission" date="2016-09" db="EMBL/GenBank/DDBJ databases">
        <authorList>
            <person name="Varghese N."/>
            <person name="Submissions S."/>
        </authorList>
    </citation>
    <scope>NUCLEOTIDE SEQUENCE [LARGE SCALE GENOMIC DNA]</scope>
    <source>
        <strain evidence="3">ANC 4422</strain>
    </source>
</reference>
<sequence length="300" mass="35070">MSCPVVSVIVPSYNHAQFLEQRLESILNQTFQDFELIILDDLSPDASRDIIEKYRQHPKVSQIIYNEKNSGSTFFQWNKAIFELAQGQFIWIAESDDVADIRLLETLVLPMQKNNNIVISYTQSNRMNSQDHITGTWFNHTNDLVGGDRFNQDFTMLGKDYINQYLVYKNTIPNASATVFRSDVYKQVGGADAKLKTNGDWDLWFKMLLVGDVFYTSQTLNNFRYHDSSVIARESKLTGRKFKHKQKLYEYDLLMRQSIENYIINLNQKHTPAFIMNHKIKLKDARLIKFFAFLDKVFSK</sequence>
<dbReference type="STRING" id="1219383.SAMN05421733_10638"/>
<dbReference type="GO" id="GO:0016758">
    <property type="term" value="F:hexosyltransferase activity"/>
    <property type="evidence" value="ECO:0007669"/>
    <property type="project" value="UniProtKB-ARBA"/>
</dbReference>
<dbReference type="OrthoDB" id="8742915at2"/>